<dbReference type="Pfam" id="PF07435">
    <property type="entry name" value="YycH"/>
    <property type="match status" value="1"/>
</dbReference>
<name>A0ABT8GRT5_9BACL</name>
<evidence type="ECO:0000313" key="3">
    <source>
        <dbReference type="EMBL" id="MDN4494127.1"/>
    </source>
</evidence>
<organism evidence="3 4">
    <name type="scientific">Ureibacillus aquaedulcis</name>
    <dbReference type="NCBI Taxonomy" id="3058421"/>
    <lineage>
        <taxon>Bacteria</taxon>
        <taxon>Bacillati</taxon>
        <taxon>Bacillota</taxon>
        <taxon>Bacilli</taxon>
        <taxon>Bacillales</taxon>
        <taxon>Caryophanaceae</taxon>
        <taxon>Ureibacillus</taxon>
    </lineage>
</organism>
<dbReference type="RefSeq" id="WP_301138434.1">
    <property type="nucleotide sequence ID" value="NZ_JAUHTQ010000007.1"/>
</dbReference>
<comment type="caution">
    <text evidence="3">The sequence shown here is derived from an EMBL/GenBank/DDBJ whole genome shotgun (WGS) entry which is preliminary data.</text>
</comment>
<keyword evidence="1" id="KW-0812">Transmembrane</keyword>
<evidence type="ECO:0000313" key="4">
    <source>
        <dbReference type="Proteomes" id="UP001172743"/>
    </source>
</evidence>
<dbReference type="Gene3D" id="3.10.450.310">
    <property type="match status" value="1"/>
</dbReference>
<keyword evidence="4" id="KW-1185">Reference proteome</keyword>
<feature type="domain" description="Regulatory protein YycH" evidence="2">
    <location>
        <begin position="5"/>
        <end position="423"/>
    </location>
</feature>
<gene>
    <name evidence="3" type="primary">yycH</name>
    <name evidence="3" type="ORF">QYB95_11300</name>
</gene>
<dbReference type="InterPro" id="IPR042274">
    <property type="entry name" value="YycH/YycI_2"/>
</dbReference>
<reference evidence="3" key="1">
    <citation type="submission" date="2023-07" db="EMBL/GenBank/DDBJ databases">
        <title>Ureibacillus sp. isolated from freshwater well.</title>
        <authorList>
            <person name="Kirdat K."/>
            <person name="Bhatt A."/>
            <person name="Teware R."/>
            <person name="Bhavsar Y."/>
            <person name="Yadav A."/>
        </authorList>
    </citation>
    <scope>NUCLEOTIDE SEQUENCE</scope>
    <source>
        <strain evidence="3">BA0131</strain>
    </source>
</reference>
<proteinExistence type="predicted"/>
<sequence length="433" mass="49822">MKHVEQIKSFVLFLLVILSLILTFSIWTYTPNYENIEDSTVQQEKLAEEKAIQEVLKPYRIVSHQNESFSGTVSTSAIKSVMDAFQGLNATEIMDRQNLSVEEMNSKIHSENQMTLFFSAEIPIDTFRSVLQFNQSDIDDFTFSNILIDWSSLKQNQVKTLELSFISKEQQKLYTTFVTISEEQFNSTFRKAIKKFIPYKEIERPNKYSLYVPSNRVDLEQYTYYIDEISTETFKNVLFKDINLVRKTFESNSYTDGMASMTSDSGTKTISYVYPPQSDRLIDVAELVQDSFDYINQHGGLTAEDYRYSYSNVGNRIVEYQLFKQGLPVFSDNTSTKIAVTWGENRVFKYTRPYYSLGTYVLSSNRQLASGPEIIATLENLDDIEELVLGYYLTPIPNEPKVYSLEPSWFVIQDGNPIPLSDKPVGGAQYGLE</sequence>
<keyword evidence="1" id="KW-1133">Transmembrane helix</keyword>
<dbReference type="InterPro" id="IPR009996">
    <property type="entry name" value="YycH"/>
</dbReference>
<dbReference type="Proteomes" id="UP001172743">
    <property type="component" value="Unassembled WGS sequence"/>
</dbReference>
<dbReference type="Gene3D" id="3.30.310.160">
    <property type="entry name" value="YycH protein, domain 2"/>
    <property type="match status" value="1"/>
</dbReference>
<dbReference type="EMBL" id="JAUHTQ010000007">
    <property type="protein sequence ID" value="MDN4494127.1"/>
    <property type="molecule type" value="Genomic_DNA"/>
</dbReference>
<evidence type="ECO:0000259" key="2">
    <source>
        <dbReference type="Pfam" id="PF07435"/>
    </source>
</evidence>
<dbReference type="CDD" id="cd15787">
    <property type="entry name" value="YycH_N"/>
    <property type="match status" value="1"/>
</dbReference>
<accession>A0ABT8GRT5</accession>
<feature type="transmembrane region" description="Helical" evidence="1">
    <location>
        <begin position="12"/>
        <end position="30"/>
    </location>
</feature>
<evidence type="ECO:0000256" key="1">
    <source>
        <dbReference type="SAM" id="Phobius"/>
    </source>
</evidence>
<protein>
    <submittedName>
        <fullName evidence="3">Two-component system activity regulator YycH</fullName>
    </submittedName>
</protein>
<keyword evidence="1" id="KW-0472">Membrane</keyword>